<evidence type="ECO:0000313" key="2">
    <source>
        <dbReference type="Proteomes" id="UP000257109"/>
    </source>
</evidence>
<dbReference type="EMBL" id="QJKJ01009821">
    <property type="protein sequence ID" value="RDX75497.1"/>
    <property type="molecule type" value="Genomic_DNA"/>
</dbReference>
<protein>
    <submittedName>
        <fullName evidence="1">Uncharacterized protein</fullName>
    </submittedName>
</protein>
<accession>A0A371FB24</accession>
<dbReference type="OrthoDB" id="1432452at2759"/>
<dbReference type="Proteomes" id="UP000257109">
    <property type="component" value="Unassembled WGS sequence"/>
</dbReference>
<proteinExistence type="predicted"/>
<reference evidence="1" key="1">
    <citation type="submission" date="2018-05" db="EMBL/GenBank/DDBJ databases">
        <title>Draft genome of Mucuna pruriens seed.</title>
        <authorList>
            <person name="Nnadi N.E."/>
            <person name="Vos R."/>
            <person name="Hasami M.H."/>
            <person name="Devisetty U.K."/>
            <person name="Aguiy J.C."/>
        </authorList>
    </citation>
    <scope>NUCLEOTIDE SEQUENCE [LARGE SCALE GENOMIC DNA]</scope>
    <source>
        <strain evidence="1">JCA_2017</strain>
    </source>
</reference>
<keyword evidence="2" id="KW-1185">Reference proteome</keyword>
<name>A0A371FB24_MUCPR</name>
<feature type="non-terminal residue" evidence="1">
    <location>
        <position position="1"/>
    </location>
</feature>
<evidence type="ECO:0000313" key="1">
    <source>
        <dbReference type="EMBL" id="RDX75497.1"/>
    </source>
</evidence>
<sequence length="78" mass="9243">MANKGNVVNKPPLFKEHKYDYWKQRMIAFFGVFHIDMLDVVENPTKEDGIGFPRSSWNEDKKQEECEKVYSCKSLKEI</sequence>
<gene>
    <name evidence="1" type="ORF">CR513_44606</name>
</gene>
<dbReference type="AlphaFoldDB" id="A0A371FB24"/>
<organism evidence="1 2">
    <name type="scientific">Mucuna pruriens</name>
    <name type="common">Velvet bean</name>
    <name type="synonym">Dolichos pruriens</name>
    <dbReference type="NCBI Taxonomy" id="157652"/>
    <lineage>
        <taxon>Eukaryota</taxon>
        <taxon>Viridiplantae</taxon>
        <taxon>Streptophyta</taxon>
        <taxon>Embryophyta</taxon>
        <taxon>Tracheophyta</taxon>
        <taxon>Spermatophyta</taxon>
        <taxon>Magnoliopsida</taxon>
        <taxon>eudicotyledons</taxon>
        <taxon>Gunneridae</taxon>
        <taxon>Pentapetalae</taxon>
        <taxon>rosids</taxon>
        <taxon>fabids</taxon>
        <taxon>Fabales</taxon>
        <taxon>Fabaceae</taxon>
        <taxon>Papilionoideae</taxon>
        <taxon>50 kb inversion clade</taxon>
        <taxon>NPAAA clade</taxon>
        <taxon>indigoferoid/millettioid clade</taxon>
        <taxon>Phaseoleae</taxon>
        <taxon>Mucuna</taxon>
    </lineage>
</organism>
<comment type="caution">
    <text evidence="1">The sequence shown here is derived from an EMBL/GenBank/DDBJ whole genome shotgun (WGS) entry which is preliminary data.</text>
</comment>